<dbReference type="InterPro" id="IPR007300">
    <property type="entry name" value="CidB/LrgB"/>
</dbReference>
<keyword evidence="4 5" id="KW-0472">Membrane</keyword>
<gene>
    <name evidence="6" type="ORF">AAL_04157</name>
</gene>
<evidence type="ECO:0000256" key="2">
    <source>
        <dbReference type="ARBA" id="ARBA00022692"/>
    </source>
</evidence>
<keyword evidence="3 5" id="KW-1133">Transmembrane helix</keyword>
<evidence type="ECO:0000256" key="4">
    <source>
        <dbReference type="ARBA" id="ARBA00023136"/>
    </source>
</evidence>
<evidence type="ECO:0000256" key="3">
    <source>
        <dbReference type="ARBA" id="ARBA00022989"/>
    </source>
</evidence>
<accession>A0A168BX56</accession>
<dbReference type="EMBL" id="AZGY01000008">
    <property type="protein sequence ID" value="KZZ95861.1"/>
    <property type="molecule type" value="Genomic_DNA"/>
</dbReference>
<dbReference type="OrthoDB" id="2502820at2759"/>
<feature type="transmembrane region" description="Helical" evidence="5">
    <location>
        <begin position="85"/>
        <end position="103"/>
    </location>
</feature>
<keyword evidence="7" id="KW-1185">Reference proteome</keyword>
<name>A0A168BX56_9HYPO</name>
<feature type="transmembrane region" description="Helical" evidence="5">
    <location>
        <begin position="151"/>
        <end position="168"/>
    </location>
</feature>
<dbReference type="Proteomes" id="UP000078544">
    <property type="component" value="Unassembled WGS sequence"/>
</dbReference>
<feature type="transmembrane region" description="Helical" evidence="5">
    <location>
        <begin position="282"/>
        <end position="303"/>
    </location>
</feature>
<dbReference type="PANTHER" id="PTHR30249:SF0">
    <property type="entry name" value="PLASTIDAL GLYCOLATE_GLYCERATE TRANSLOCATOR 1, CHLOROPLASTIC"/>
    <property type="match status" value="1"/>
</dbReference>
<feature type="transmembrane region" description="Helical" evidence="5">
    <location>
        <begin position="315"/>
        <end position="338"/>
    </location>
</feature>
<comment type="subcellular location">
    <subcellularLocation>
        <location evidence="1">Membrane</location>
        <topology evidence="1">Multi-pass membrane protein</topology>
    </subcellularLocation>
</comment>
<reference evidence="6 7" key="1">
    <citation type="journal article" date="2016" name="Genome Biol. Evol.">
        <title>Divergent and convergent evolution of fungal pathogenicity.</title>
        <authorList>
            <person name="Shang Y."/>
            <person name="Xiao G."/>
            <person name="Zheng P."/>
            <person name="Cen K."/>
            <person name="Zhan S."/>
            <person name="Wang C."/>
        </authorList>
    </citation>
    <scope>NUCLEOTIDE SEQUENCE [LARGE SCALE GENOMIC DNA]</scope>
    <source>
        <strain evidence="6 7">RCEF 2490</strain>
    </source>
</reference>
<evidence type="ECO:0000256" key="5">
    <source>
        <dbReference type="SAM" id="Phobius"/>
    </source>
</evidence>
<sequence length="351" mass="37502">MSQAYSTSKKNRFKRVLWKFCEKNTYLVLCLLGIPAVGIPLEHAIRDSRVLDGLTFLVCWLISVRVQRVLKPKSSTTTHARKRHVLATILNPVLATALLMVGYTRAKWAASHSDSLSDILDRFSSGLQFFPSWVDPADPSNPNLKFGAGDLALSLLECGIMTWGFKLFECRAQLFSRRGLAVCFLGVICAVANVFLSVTLARALGLRPEEALAFAARSATLALAKPAVKALGGNTSLNAALVVANGILGQLFYPCLLAKLSVPAEAQPEHRQGDTENGPDNSVTVATGATIGMNGAALGVSFLHEVRSRAAPYAALSMTIFGVSTVVFTATGLFTSLVKKLALGSGTYDIG</sequence>
<comment type="caution">
    <text evidence="6">The sequence shown here is derived from an EMBL/GenBank/DDBJ whole genome shotgun (WGS) entry which is preliminary data.</text>
</comment>
<feature type="transmembrane region" description="Helical" evidence="5">
    <location>
        <begin position="48"/>
        <end position="64"/>
    </location>
</feature>
<dbReference type="AlphaFoldDB" id="A0A168BX56"/>
<dbReference type="Pfam" id="PF04172">
    <property type="entry name" value="LrgB"/>
    <property type="match status" value="1"/>
</dbReference>
<protein>
    <submittedName>
        <fullName evidence="6">LrgB-like protein</fullName>
    </submittedName>
</protein>
<evidence type="ECO:0000256" key="1">
    <source>
        <dbReference type="ARBA" id="ARBA00004141"/>
    </source>
</evidence>
<evidence type="ECO:0000313" key="6">
    <source>
        <dbReference type="EMBL" id="KZZ95861.1"/>
    </source>
</evidence>
<keyword evidence="2 5" id="KW-0812">Transmembrane</keyword>
<dbReference type="GO" id="GO:0016020">
    <property type="term" value="C:membrane"/>
    <property type="evidence" value="ECO:0007669"/>
    <property type="project" value="UniProtKB-SubCell"/>
</dbReference>
<feature type="transmembrane region" description="Helical" evidence="5">
    <location>
        <begin position="180"/>
        <end position="205"/>
    </location>
</feature>
<evidence type="ECO:0000313" key="7">
    <source>
        <dbReference type="Proteomes" id="UP000078544"/>
    </source>
</evidence>
<organism evidence="6 7">
    <name type="scientific">Moelleriella libera RCEF 2490</name>
    <dbReference type="NCBI Taxonomy" id="1081109"/>
    <lineage>
        <taxon>Eukaryota</taxon>
        <taxon>Fungi</taxon>
        <taxon>Dikarya</taxon>
        <taxon>Ascomycota</taxon>
        <taxon>Pezizomycotina</taxon>
        <taxon>Sordariomycetes</taxon>
        <taxon>Hypocreomycetidae</taxon>
        <taxon>Hypocreales</taxon>
        <taxon>Clavicipitaceae</taxon>
        <taxon>Moelleriella</taxon>
    </lineage>
</organism>
<proteinExistence type="predicted"/>
<dbReference type="PANTHER" id="PTHR30249">
    <property type="entry name" value="PUTATIVE SEROTONIN TRANSPORTER"/>
    <property type="match status" value="1"/>
</dbReference>